<feature type="compositionally biased region" description="Basic and acidic residues" evidence="2">
    <location>
        <begin position="86"/>
        <end position="96"/>
    </location>
</feature>
<organism evidence="4">
    <name type="scientific">marine metagenome</name>
    <dbReference type="NCBI Taxonomy" id="408172"/>
    <lineage>
        <taxon>unclassified sequences</taxon>
        <taxon>metagenomes</taxon>
        <taxon>ecological metagenomes</taxon>
    </lineage>
</organism>
<protein>
    <recommendedName>
        <fullName evidence="3">Lipoyl-binding domain-containing protein</fullName>
    </recommendedName>
</protein>
<dbReference type="InterPro" id="IPR050537">
    <property type="entry name" value="2-oxoacid_dehydrogenase"/>
</dbReference>
<dbReference type="Pfam" id="PF00364">
    <property type="entry name" value="Biotin_lipoyl"/>
    <property type="match status" value="1"/>
</dbReference>
<evidence type="ECO:0000259" key="3">
    <source>
        <dbReference type="PROSITE" id="PS50968"/>
    </source>
</evidence>
<reference evidence="4" key="1">
    <citation type="submission" date="2018-05" db="EMBL/GenBank/DDBJ databases">
        <authorList>
            <person name="Lanie J.A."/>
            <person name="Ng W.-L."/>
            <person name="Kazmierczak K.M."/>
            <person name="Andrzejewski T.M."/>
            <person name="Davidsen T.M."/>
            <person name="Wayne K.J."/>
            <person name="Tettelin H."/>
            <person name="Glass J.I."/>
            <person name="Rusch D."/>
            <person name="Podicherti R."/>
            <person name="Tsui H.-C.T."/>
            <person name="Winkler M.E."/>
        </authorList>
    </citation>
    <scope>NUCLEOTIDE SEQUENCE</scope>
</reference>
<dbReference type="InterPro" id="IPR003016">
    <property type="entry name" value="2-oxoA_DH_lipoyl-BS"/>
</dbReference>
<feature type="domain" description="Lipoyl-binding" evidence="3">
    <location>
        <begin position="1"/>
        <end position="76"/>
    </location>
</feature>
<accession>A0A382V8X7</accession>
<name>A0A382V8X7_9ZZZZ</name>
<proteinExistence type="predicted"/>
<evidence type="ECO:0000313" key="4">
    <source>
        <dbReference type="EMBL" id="SVD42475.1"/>
    </source>
</evidence>
<dbReference type="GO" id="GO:0006099">
    <property type="term" value="P:tricarboxylic acid cycle"/>
    <property type="evidence" value="ECO:0007669"/>
    <property type="project" value="TreeGrafter"/>
</dbReference>
<dbReference type="Gene3D" id="2.40.50.100">
    <property type="match status" value="1"/>
</dbReference>
<dbReference type="GO" id="GO:0004149">
    <property type="term" value="F:dihydrolipoyllysine-residue succinyltransferase activity"/>
    <property type="evidence" value="ECO:0007669"/>
    <property type="project" value="TreeGrafter"/>
</dbReference>
<evidence type="ECO:0000256" key="2">
    <source>
        <dbReference type="SAM" id="MobiDB-lite"/>
    </source>
</evidence>
<dbReference type="EMBL" id="UINC01149791">
    <property type="protein sequence ID" value="SVD42475.1"/>
    <property type="molecule type" value="Genomic_DNA"/>
</dbReference>
<dbReference type="PANTHER" id="PTHR43416">
    <property type="entry name" value="DIHYDROLIPOYLLYSINE-RESIDUE SUCCINYLTRANSFERASE COMPONENT OF 2-OXOGLUTARATE DEHYDROGENASE COMPLEX, MITOCHONDRIAL-RELATED"/>
    <property type="match status" value="1"/>
</dbReference>
<feature type="non-terminal residue" evidence="4">
    <location>
        <position position="148"/>
    </location>
</feature>
<dbReference type="AlphaFoldDB" id="A0A382V8X7"/>
<dbReference type="InterPro" id="IPR000089">
    <property type="entry name" value="Biotin_lipoyl"/>
</dbReference>
<dbReference type="SUPFAM" id="SSF51230">
    <property type="entry name" value="Single hybrid motif"/>
    <property type="match status" value="1"/>
</dbReference>
<dbReference type="CDD" id="cd06849">
    <property type="entry name" value="lipoyl_domain"/>
    <property type="match status" value="1"/>
</dbReference>
<dbReference type="InterPro" id="IPR011053">
    <property type="entry name" value="Single_hybrid_motif"/>
</dbReference>
<sequence length="148" mass="16003">MIDVVMPKMGESITEGTILEWKKQVGDSINKDEALLEISTDKVDSEIPSPASGTIIEISAKVNETVPVGNIIARIGEIGESPTPNRDTKLDTEEANSKSAKGKSKDVEYSQDTDMVEIEEKAPSSLETSNISASIQSSKRFYSPLVKS</sequence>
<gene>
    <name evidence="4" type="ORF">METZ01_LOCUS395329</name>
</gene>
<dbReference type="PANTHER" id="PTHR43416:SF8">
    <property type="entry name" value="LIPOAMIDE ACYLTRANSFERASE COMPONENT OF BRANCHED-CHAIN ALPHA-KETO ACID DEHYDROGENASE COMPLEX"/>
    <property type="match status" value="1"/>
</dbReference>
<feature type="region of interest" description="Disordered" evidence="2">
    <location>
        <begin position="77"/>
        <end position="115"/>
    </location>
</feature>
<dbReference type="PROSITE" id="PS00189">
    <property type="entry name" value="LIPOYL"/>
    <property type="match status" value="1"/>
</dbReference>
<dbReference type="GO" id="GO:0005829">
    <property type="term" value="C:cytosol"/>
    <property type="evidence" value="ECO:0007669"/>
    <property type="project" value="TreeGrafter"/>
</dbReference>
<keyword evidence="1" id="KW-0450">Lipoyl</keyword>
<dbReference type="PROSITE" id="PS50968">
    <property type="entry name" value="BIOTINYL_LIPOYL"/>
    <property type="match status" value="1"/>
</dbReference>
<evidence type="ECO:0000256" key="1">
    <source>
        <dbReference type="ARBA" id="ARBA00022823"/>
    </source>
</evidence>